<dbReference type="Proteomes" id="UP000828390">
    <property type="component" value="Unassembled WGS sequence"/>
</dbReference>
<keyword evidence="2" id="KW-1185">Reference proteome</keyword>
<evidence type="ECO:0000313" key="2">
    <source>
        <dbReference type="Proteomes" id="UP000828390"/>
    </source>
</evidence>
<dbReference type="EMBL" id="JAIWYP010000009">
    <property type="protein sequence ID" value="KAH3777665.1"/>
    <property type="molecule type" value="Genomic_DNA"/>
</dbReference>
<accession>A0A9D4IKH3</accession>
<reference evidence="1" key="2">
    <citation type="submission" date="2020-11" db="EMBL/GenBank/DDBJ databases">
        <authorList>
            <person name="McCartney M.A."/>
            <person name="Auch B."/>
            <person name="Kono T."/>
            <person name="Mallez S."/>
            <person name="Becker A."/>
            <person name="Gohl D.M."/>
            <person name="Silverstein K.A.T."/>
            <person name="Koren S."/>
            <person name="Bechman K.B."/>
            <person name="Herman A."/>
            <person name="Abrahante J.E."/>
            <person name="Garbe J."/>
        </authorList>
    </citation>
    <scope>NUCLEOTIDE SEQUENCE</scope>
    <source>
        <strain evidence="1">Duluth1</strain>
        <tissue evidence="1">Whole animal</tissue>
    </source>
</reference>
<evidence type="ECO:0000313" key="1">
    <source>
        <dbReference type="EMBL" id="KAH3777665.1"/>
    </source>
</evidence>
<protein>
    <submittedName>
        <fullName evidence="1">Uncharacterized protein</fullName>
    </submittedName>
</protein>
<organism evidence="1 2">
    <name type="scientific">Dreissena polymorpha</name>
    <name type="common">Zebra mussel</name>
    <name type="synonym">Mytilus polymorpha</name>
    <dbReference type="NCBI Taxonomy" id="45954"/>
    <lineage>
        <taxon>Eukaryota</taxon>
        <taxon>Metazoa</taxon>
        <taxon>Spiralia</taxon>
        <taxon>Lophotrochozoa</taxon>
        <taxon>Mollusca</taxon>
        <taxon>Bivalvia</taxon>
        <taxon>Autobranchia</taxon>
        <taxon>Heteroconchia</taxon>
        <taxon>Euheterodonta</taxon>
        <taxon>Imparidentia</taxon>
        <taxon>Neoheterodontei</taxon>
        <taxon>Myida</taxon>
        <taxon>Dreissenoidea</taxon>
        <taxon>Dreissenidae</taxon>
        <taxon>Dreissena</taxon>
    </lineage>
</organism>
<name>A0A9D4IKH3_DREPO</name>
<comment type="caution">
    <text evidence="1">The sequence shown here is derived from an EMBL/GenBank/DDBJ whole genome shotgun (WGS) entry which is preliminary data.</text>
</comment>
<dbReference type="AlphaFoldDB" id="A0A9D4IKH3"/>
<sequence length="73" mass="8581">MRQSIPRLYSIEKLSACWPSFDESQVVLFSTEKALRDVQADTDYINDNYKQLLDALKDLFIFALEKRVKSSYK</sequence>
<proteinExistence type="predicted"/>
<reference evidence="1" key="1">
    <citation type="journal article" date="2019" name="bioRxiv">
        <title>The Genome of the Zebra Mussel, Dreissena polymorpha: A Resource for Invasive Species Research.</title>
        <authorList>
            <person name="McCartney M.A."/>
            <person name="Auch B."/>
            <person name="Kono T."/>
            <person name="Mallez S."/>
            <person name="Zhang Y."/>
            <person name="Obille A."/>
            <person name="Becker A."/>
            <person name="Abrahante J.E."/>
            <person name="Garbe J."/>
            <person name="Badalamenti J.P."/>
            <person name="Herman A."/>
            <person name="Mangelson H."/>
            <person name="Liachko I."/>
            <person name="Sullivan S."/>
            <person name="Sone E.D."/>
            <person name="Koren S."/>
            <person name="Silverstein K.A.T."/>
            <person name="Beckman K.B."/>
            <person name="Gohl D.M."/>
        </authorList>
    </citation>
    <scope>NUCLEOTIDE SEQUENCE</scope>
    <source>
        <strain evidence="1">Duluth1</strain>
        <tissue evidence="1">Whole animal</tissue>
    </source>
</reference>
<gene>
    <name evidence="1" type="ORF">DPMN_179113</name>
</gene>